<reference evidence="5 6" key="1">
    <citation type="submission" date="2013-02" db="EMBL/GenBank/DDBJ databases">
        <title>Genome sequence of Candida maltosa Xu316, a potential industrial strain for xylitol and ethanol production.</title>
        <authorList>
            <person name="Yu J."/>
            <person name="Wang Q."/>
            <person name="Geng X."/>
            <person name="Bao W."/>
            <person name="He P."/>
            <person name="Cai J."/>
        </authorList>
    </citation>
    <scope>NUCLEOTIDE SEQUENCE [LARGE SCALE GENOMIC DNA]</scope>
    <source>
        <strain evidence="6">Xu316</strain>
    </source>
</reference>
<dbReference type="AlphaFoldDB" id="M3HTV4"/>
<dbReference type="Pfam" id="PF10294">
    <property type="entry name" value="Methyltransf_16"/>
    <property type="match status" value="1"/>
</dbReference>
<dbReference type="GO" id="GO:0032259">
    <property type="term" value="P:methylation"/>
    <property type="evidence" value="ECO:0007669"/>
    <property type="project" value="UniProtKB-KW"/>
</dbReference>
<name>M3HTV4_CANMX</name>
<dbReference type="GO" id="GO:0005829">
    <property type="term" value="C:cytosol"/>
    <property type="evidence" value="ECO:0007669"/>
    <property type="project" value="TreeGrafter"/>
</dbReference>
<accession>M3HTV4</accession>
<protein>
    <recommendedName>
        <fullName evidence="4">Ribosomal lysine N-methyltransferase 5</fullName>
    </recommendedName>
</protein>
<dbReference type="HOGENOM" id="CLU_051532_0_1_1"/>
<evidence type="ECO:0000256" key="4">
    <source>
        <dbReference type="ARBA" id="ARBA00039932"/>
    </source>
</evidence>
<keyword evidence="6" id="KW-1185">Reference proteome</keyword>
<keyword evidence="1" id="KW-0808">Transferase</keyword>
<comment type="caution">
    <text evidence="5">The sequence shown here is derived from an EMBL/GenBank/DDBJ whole genome shotgun (WGS) entry which is preliminary data.</text>
</comment>
<evidence type="ECO:0000313" key="6">
    <source>
        <dbReference type="Proteomes" id="UP000011777"/>
    </source>
</evidence>
<keyword evidence="1" id="KW-0489">Methyltransferase</keyword>
<sequence>MSNWSGLIRQLELVDEDSIDDHVFELYSERQLQNNLGYFDRSKNTISITLPHSQIDLTITQSLTQLSNQSSNSSSTGFICWQSSIFFTDWLLSSSNCPIKLNPELTVLELGSGVAGIVPTILSSKSKHVIATDQKHILKLLKSNIEENTYASMTTTTKSRIDVIEFDWEDVDSGMFNLKSIGVETPDVVIACDTIYNEYLIPYFINSLRNLLGDQSIAFVCVQLRDSITMEKFVTDVVNDEMLILYTVPSSLLNEELRNGYVVYCIVKKII</sequence>
<dbReference type="Proteomes" id="UP000011777">
    <property type="component" value="Unassembled WGS sequence"/>
</dbReference>
<evidence type="ECO:0000256" key="1">
    <source>
        <dbReference type="ARBA" id="ARBA00022603"/>
    </source>
</evidence>
<dbReference type="OrthoDB" id="2529286at2759"/>
<evidence type="ECO:0000313" key="5">
    <source>
        <dbReference type="EMBL" id="EMG51052.1"/>
    </source>
</evidence>
<dbReference type="SUPFAM" id="SSF53335">
    <property type="entry name" value="S-adenosyl-L-methionine-dependent methyltransferases"/>
    <property type="match status" value="1"/>
</dbReference>
<dbReference type="InterPro" id="IPR019410">
    <property type="entry name" value="Methyltransf_16"/>
</dbReference>
<dbReference type="eggNOG" id="KOG1018">
    <property type="taxonomic scope" value="Eukaryota"/>
</dbReference>
<dbReference type="GO" id="GO:0008757">
    <property type="term" value="F:S-adenosylmethionine-dependent methyltransferase activity"/>
    <property type="evidence" value="ECO:0007669"/>
    <property type="project" value="UniProtKB-ARBA"/>
</dbReference>
<organism evidence="5 6">
    <name type="scientific">Candida maltosa (strain Xu316)</name>
    <name type="common">Yeast</name>
    <dbReference type="NCBI Taxonomy" id="1245528"/>
    <lineage>
        <taxon>Eukaryota</taxon>
        <taxon>Fungi</taxon>
        <taxon>Dikarya</taxon>
        <taxon>Ascomycota</taxon>
        <taxon>Saccharomycotina</taxon>
        <taxon>Pichiomycetes</taxon>
        <taxon>Debaryomycetaceae</taxon>
        <taxon>Candida/Lodderomyces clade</taxon>
        <taxon>Candida</taxon>
    </lineage>
</organism>
<keyword evidence="2" id="KW-0949">S-adenosyl-L-methionine</keyword>
<dbReference type="OMA" id="ACDTIYN"/>
<dbReference type="STRING" id="1245528.M3HTV4"/>
<comment type="similarity">
    <text evidence="3">Belongs to the class I-like SAM-binding methyltransferase superfamily. RKM5 family.</text>
</comment>
<proteinExistence type="inferred from homology"/>
<dbReference type="GO" id="GO:0032991">
    <property type="term" value="C:protein-containing complex"/>
    <property type="evidence" value="ECO:0007669"/>
    <property type="project" value="TreeGrafter"/>
</dbReference>
<dbReference type="PANTHER" id="PTHR14614">
    <property type="entry name" value="HEPATOCELLULAR CARCINOMA-ASSOCIATED ANTIGEN"/>
    <property type="match status" value="1"/>
</dbReference>
<dbReference type="InterPro" id="IPR029063">
    <property type="entry name" value="SAM-dependent_MTases_sf"/>
</dbReference>
<gene>
    <name evidence="5" type="ORF">G210_3845</name>
</gene>
<evidence type="ECO:0000256" key="3">
    <source>
        <dbReference type="ARBA" id="ARBA00038458"/>
    </source>
</evidence>
<dbReference type="Gene3D" id="3.40.50.150">
    <property type="entry name" value="Vaccinia Virus protein VP39"/>
    <property type="match status" value="1"/>
</dbReference>
<evidence type="ECO:0000256" key="2">
    <source>
        <dbReference type="ARBA" id="ARBA00022691"/>
    </source>
</evidence>
<dbReference type="EMBL" id="AOGT01000023">
    <property type="protein sequence ID" value="EMG51052.1"/>
    <property type="molecule type" value="Genomic_DNA"/>
</dbReference>
<dbReference type="PANTHER" id="PTHR14614:SF109">
    <property type="entry name" value="RIBOSOMAL LYSINE N-METHYLTRANSFERASE 5"/>
    <property type="match status" value="1"/>
</dbReference>
<dbReference type="CDD" id="cd02440">
    <property type="entry name" value="AdoMet_MTases"/>
    <property type="match status" value="1"/>
</dbReference>